<dbReference type="InterPro" id="IPR012292">
    <property type="entry name" value="Globin/Proto"/>
</dbReference>
<dbReference type="Gene3D" id="1.10.490.10">
    <property type="entry name" value="Globins"/>
    <property type="match status" value="1"/>
</dbReference>
<dbReference type="EMBL" id="BTRK01000006">
    <property type="protein sequence ID" value="GMR61849.1"/>
    <property type="molecule type" value="Genomic_DNA"/>
</dbReference>
<keyword evidence="2" id="KW-1185">Reference proteome</keyword>
<dbReference type="Proteomes" id="UP001328107">
    <property type="component" value="Unassembled WGS sequence"/>
</dbReference>
<dbReference type="AlphaFoldDB" id="A0AAN5DET2"/>
<protein>
    <recommendedName>
        <fullName evidence="3">Globin family profile domain-containing protein</fullName>
    </recommendedName>
</protein>
<evidence type="ECO:0008006" key="3">
    <source>
        <dbReference type="Google" id="ProtNLM"/>
    </source>
</evidence>
<evidence type="ECO:0000313" key="1">
    <source>
        <dbReference type="EMBL" id="GMR61849.1"/>
    </source>
</evidence>
<dbReference type="GO" id="GO:0020037">
    <property type="term" value="F:heme binding"/>
    <property type="evidence" value="ECO:0007669"/>
    <property type="project" value="InterPro"/>
</dbReference>
<feature type="non-terminal residue" evidence="1">
    <location>
        <position position="118"/>
    </location>
</feature>
<organism evidence="1 2">
    <name type="scientific">Pristionchus mayeri</name>
    <dbReference type="NCBI Taxonomy" id="1317129"/>
    <lineage>
        <taxon>Eukaryota</taxon>
        <taxon>Metazoa</taxon>
        <taxon>Ecdysozoa</taxon>
        <taxon>Nematoda</taxon>
        <taxon>Chromadorea</taxon>
        <taxon>Rhabditida</taxon>
        <taxon>Rhabditina</taxon>
        <taxon>Diplogasteromorpha</taxon>
        <taxon>Diplogasteroidea</taxon>
        <taxon>Neodiplogasteridae</taxon>
        <taxon>Pristionchus</taxon>
    </lineage>
</organism>
<comment type="caution">
    <text evidence="1">The sequence shown here is derived from an EMBL/GenBank/DDBJ whole genome shotgun (WGS) entry which is preliminary data.</text>
</comment>
<dbReference type="PANTHER" id="PTHR47768:SF1">
    <property type="entry name" value="GLOBIN FAMILY PROFILE DOMAIN-CONTAINING PROTEIN"/>
    <property type="match status" value="1"/>
</dbReference>
<feature type="non-terminal residue" evidence="1">
    <location>
        <position position="1"/>
    </location>
</feature>
<dbReference type="SUPFAM" id="SSF46458">
    <property type="entry name" value="Globin-like"/>
    <property type="match status" value="1"/>
</dbReference>
<evidence type="ECO:0000313" key="2">
    <source>
        <dbReference type="Proteomes" id="UP001328107"/>
    </source>
</evidence>
<reference evidence="2" key="1">
    <citation type="submission" date="2022-10" db="EMBL/GenBank/DDBJ databases">
        <title>Genome assembly of Pristionchus species.</title>
        <authorList>
            <person name="Yoshida K."/>
            <person name="Sommer R.J."/>
        </authorList>
    </citation>
    <scope>NUCLEOTIDE SEQUENCE [LARGE SCALE GENOMIC DNA]</scope>
    <source>
        <strain evidence="2">RS5460</strain>
    </source>
</reference>
<proteinExistence type="predicted"/>
<dbReference type="InterPro" id="IPR053341">
    <property type="entry name" value="Oxidative_stress_globin-like"/>
</dbReference>
<dbReference type="PANTHER" id="PTHR47768">
    <property type="entry name" value="GLOBIN RELATED-RELATED"/>
    <property type="match status" value="1"/>
</dbReference>
<accession>A0AAN5DET2</accession>
<sequence length="118" mass="13839">EWNSNPQDTALLYNTWSDDFETLFRIGSRIYLNAFEGRDGASCKALFSWIAKYESLGRNYAEQSEFLLHQRLLSQTISKVVDNISDMAKVERLLYNVGQRHVEYLPRGLPTRYWNVIQ</sequence>
<name>A0AAN5DET2_9BILA</name>
<dbReference type="CDD" id="cd01040">
    <property type="entry name" value="Mb-like"/>
    <property type="match status" value="1"/>
</dbReference>
<gene>
    <name evidence="1" type="ORF">PMAYCL1PPCAC_32044</name>
</gene>
<dbReference type="GO" id="GO:0019825">
    <property type="term" value="F:oxygen binding"/>
    <property type="evidence" value="ECO:0007669"/>
    <property type="project" value="InterPro"/>
</dbReference>
<dbReference type="InterPro" id="IPR044399">
    <property type="entry name" value="Mb-like_M"/>
</dbReference>
<dbReference type="InterPro" id="IPR009050">
    <property type="entry name" value="Globin-like_sf"/>
</dbReference>